<sequence>MTIRPYTAADKHACLNAFRSNMPRFFAPEELNDFDAWLDTQAQRDLADKDKSECYFVIETNGQVIGCGGYYVRPDKTTAVMTWGMLHQQYHKQGWGKQLFQYRVSIIKEVCPACTIQLDTTQHSAPFFAKMGFAVTKVTPDFYGPGLDRYDMELKN</sequence>
<dbReference type="EMBL" id="JABBGC010000001">
    <property type="protein sequence ID" value="NML38849.1"/>
    <property type="molecule type" value="Genomic_DNA"/>
</dbReference>
<keyword evidence="3" id="KW-1185">Reference proteome</keyword>
<proteinExistence type="predicted"/>
<protein>
    <submittedName>
        <fullName evidence="2">GNAT family N-acetyltransferase</fullName>
    </submittedName>
</protein>
<evidence type="ECO:0000259" key="1">
    <source>
        <dbReference type="PROSITE" id="PS51186"/>
    </source>
</evidence>
<name>A0A848GN87_9BACT</name>
<keyword evidence="2" id="KW-0808">Transferase</keyword>
<accession>A0A848GN87</accession>
<dbReference type="InterPro" id="IPR000182">
    <property type="entry name" value="GNAT_dom"/>
</dbReference>
<feature type="domain" description="N-acetyltransferase" evidence="1">
    <location>
        <begin position="1"/>
        <end position="156"/>
    </location>
</feature>
<comment type="caution">
    <text evidence="2">The sequence shown here is derived from an EMBL/GenBank/DDBJ whole genome shotgun (WGS) entry which is preliminary data.</text>
</comment>
<dbReference type="CDD" id="cd04301">
    <property type="entry name" value="NAT_SF"/>
    <property type="match status" value="1"/>
</dbReference>
<dbReference type="Gene3D" id="3.40.630.30">
    <property type="match status" value="1"/>
</dbReference>
<dbReference type="RefSeq" id="WP_169225816.1">
    <property type="nucleotide sequence ID" value="NZ_JABBGC010000001.1"/>
</dbReference>
<evidence type="ECO:0000313" key="2">
    <source>
        <dbReference type="EMBL" id="NML38849.1"/>
    </source>
</evidence>
<dbReference type="SUPFAM" id="SSF55729">
    <property type="entry name" value="Acyl-CoA N-acyltransferases (Nat)"/>
    <property type="match status" value="1"/>
</dbReference>
<reference evidence="2 3" key="1">
    <citation type="submission" date="2020-04" db="EMBL/GenBank/DDBJ databases">
        <title>Chitinophaga sp. G-6-1-13 sp. nov., isolated from soil.</title>
        <authorList>
            <person name="Dahal R.H."/>
            <person name="Chaudhary D.K."/>
        </authorList>
    </citation>
    <scope>NUCLEOTIDE SEQUENCE [LARGE SCALE GENOMIC DNA]</scope>
    <source>
        <strain evidence="2 3">G-6-1-13</strain>
    </source>
</reference>
<gene>
    <name evidence="2" type="ORF">HHL17_16705</name>
</gene>
<dbReference type="GO" id="GO:0016747">
    <property type="term" value="F:acyltransferase activity, transferring groups other than amino-acyl groups"/>
    <property type="evidence" value="ECO:0007669"/>
    <property type="project" value="InterPro"/>
</dbReference>
<evidence type="ECO:0000313" key="3">
    <source>
        <dbReference type="Proteomes" id="UP000583266"/>
    </source>
</evidence>
<dbReference type="AlphaFoldDB" id="A0A848GN87"/>
<organism evidence="2 3">
    <name type="scientific">Chitinophaga fulva</name>
    <dbReference type="NCBI Taxonomy" id="2728842"/>
    <lineage>
        <taxon>Bacteria</taxon>
        <taxon>Pseudomonadati</taxon>
        <taxon>Bacteroidota</taxon>
        <taxon>Chitinophagia</taxon>
        <taxon>Chitinophagales</taxon>
        <taxon>Chitinophagaceae</taxon>
        <taxon>Chitinophaga</taxon>
    </lineage>
</organism>
<dbReference type="Pfam" id="PF00583">
    <property type="entry name" value="Acetyltransf_1"/>
    <property type="match status" value="1"/>
</dbReference>
<dbReference type="Proteomes" id="UP000583266">
    <property type="component" value="Unassembled WGS sequence"/>
</dbReference>
<dbReference type="PROSITE" id="PS51186">
    <property type="entry name" value="GNAT"/>
    <property type="match status" value="1"/>
</dbReference>
<dbReference type="InterPro" id="IPR016181">
    <property type="entry name" value="Acyl_CoA_acyltransferase"/>
</dbReference>